<reference evidence="2" key="1">
    <citation type="journal article" date="2019" name="Int. J. Syst. Evol. Microbiol.">
        <title>The Global Catalogue of Microorganisms (GCM) 10K type strain sequencing project: providing services to taxonomists for standard genome sequencing and annotation.</title>
        <authorList>
            <consortium name="The Broad Institute Genomics Platform"/>
            <consortium name="The Broad Institute Genome Sequencing Center for Infectious Disease"/>
            <person name="Wu L."/>
            <person name="Ma J."/>
        </authorList>
    </citation>
    <scope>NUCLEOTIDE SEQUENCE [LARGE SCALE GENOMIC DNA]</scope>
    <source>
        <strain evidence="2">KCTC 13193</strain>
    </source>
</reference>
<sequence>MITVNPLEVDGMIFTAIRVELPKTNLLMISNDIGYIMCAALDVDIFNENEKLRKRNVIAGRAVGVRTIEELLHAPLEKVTDASKEYGWEPGMTGKEALLNIS</sequence>
<dbReference type="InterPro" id="IPR014931">
    <property type="entry name" value="DUF1805"/>
</dbReference>
<evidence type="ECO:0000313" key="1">
    <source>
        <dbReference type="EMBL" id="MFC2947169.1"/>
    </source>
</evidence>
<dbReference type="Pfam" id="PF08827">
    <property type="entry name" value="DUF1805"/>
    <property type="match status" value="1"/>
</dbReference>
<keyword evidence="2" id="KW-1185">Reference proteome</keyword>
<dbReference type="EMBL" id="JBHRRZ010000003">
    <property type="protein sequence ID" value="MFC2947169.1"/>
    <property type="molecule type" value="Genomic_DNA"/>
</dbReference>
<dbReference type="InterPro" id="IPR036493">
    <property type="entry name" value="YunC_sf"/>
</dbReference>
<name>A0ABV7A2J0_9BACI</name>
<accession>A0ABV7A2J0</accession>
<gene>
    <name evidence="1" type="ORF">ACFODW_02155</name>
</gene>
<dbReference type="RefSeq" id="WP_390302256.1">
    <property type="nucleotide sequence ID" value="NZ_JBHRRZ010000003.1"/>
</dbReference>
<protein>
    <submittedName>
        <fullName evidence="1">YunC family protein</fullName>
    </submittedName>
</protein>
<dbReference type="Proteomes" id="UP001595387">
    <property type="component" value="Unassembled WGS sequence"/>
</dbReference>
<comment type="caution">
    <text evidence="1">The sequence shown here is derived from an EMBL/GenBank/DDBJ whole genome shotgun (WGS) entry which is preliminary data.</text>
</comment>
<proteinExistence type="predicted"/>
<dbReference type="Gene3D" id="3.30.1980.10">
    <property type="entry name" value="Hypothetical protein YunC"/>
    <property type="match status" value="1"/>
</dbReference>
<evidence type="ECO:0000313" key="2">
    <source>
        <dbReference type="Proteomes" id="UP001595387"/>
    </source>
</evidence>
<dbReference type="SUPFAM" id="SSF102891">
    <property type="entry name" value="Hypothetical protein Ta1206"/>
    <property type="match status" value="1"/>
</dbReference>
<organism evidence="1 2">
    <name type="scientific">Virgibacillus sediminis</name>
    <dbReference type="NCBI Taxonomy" id="202260"/>
    <lineage>
        <taxon>Bacteria</taxon>
        <taxon>Bacillati</taxon>
        <taxon>Bacillota</taxon>
        <taxon>Bacilli</taxon>
        <taxon>Bacillales</taxon>
        <taxon>Bacillaceae</taxon>
        <taxon>Virgibacillus</taxon>
    </lineage>
</organism>